<dbReference type="InterPro" id="IPR006671">
    <property type="entry name" value="Cyclin_N"/>
</dbReference>
<protein>
    <submittedName>
        <fullName evidence="4">Cyclin-like protein</fullName>
    </submittedName>
</protein>
<feature type="compositionally biased region" description="Low complexity" evidence="2">
    <location>
        <begin position="285"/>
        <end position="299"/>
    </location>
</feature>
<evidence type="ECO:0000313" key="4">
    <source>
        <dbReference type="EMBL" id="TBU31871.1"/>
    </source>
</evidence>
<feature type="region of interest" description="Disordered" evidence="2">
    <location>
        <begin position="285"/>
        <end position="317"/>
    </location>
</feature>
<dbReference type="Pfam" id="PF21797">
    <property type="entry name" value="CycT2-like_C"/>
    <property type="match status" value="1"/>
</dbReference>
<feature type="domain" description="Cyclin-like" evidence="3">
    <location>
        <begin position="175"/>
        <end position="276"/>
    </location>
</feature>
<dbReference type="AlphaFoldDB" id="A0A4Q9MZ58"/>
<dbReference type="GO" id="GO:0006357">
    <property type="term" value="P:regulation of transcription by RNA polymerase II"/>
    <property type="evidence" value="ECO:0007669"/>
    <property type="project" value="InterPro"/>
</dbReference>
<reference evidence="4" key="1">
    <citation type="submission" date="2019-01" db="EMBL/GenBank/DDBJ databases">
        <title>Draft genome sequences of three monokaryotic isolates of the white-rot basidiomycete fungus Dichomitus squalens.</title>
        <authorList>
            <consortium name="DOE Joint Genome Institute"/>
            <person name="Lopez S.C."/>
            <person name="Andreopoulos B."/>
            <person name="Pangilinan J."/>
            <person name="Lipzen A."/>
            <person name="Riley R."/>
            <person name="Ahrendt S."/>
            <person name="Ng V."/>
            <person name="Barry K."/>
            <person name="Daum C."/>
            <person name="Grigoriev I.V."/>
            <person name="Hilden K.S."/>
            <person name="Makela M.R."/>
            <person name="de Vries R.P."/>
        </authorList>
    </citation>
    <scope>NUCLEOTIDE SEQUENCE [LARGE SCALE GENOMIC DNA]</scope>
    <source>
        <strain evidence="4">OM18370.1</strain>
    </source>
</reference>
<evidence type="ECO:0000256" key="2">
    <source>
        <dbReference type="SAM" id="MobiDB-lite"/>
    </source>
</evidence>
<dbReference type="Pfam" id="PF00134">
    <property type="entry name" value="Cyclin_N"/>
    <property type="match status" value="1"/>
</dbReference>
<dbReference type="PANTHER" id="PTHR10026">
    <property type="entry name" value="CYCLIN"/>
    <property type="match status" value="1"/>
</dbReference>
<organism evidence="4">
    <name type="scientific">Dichomitus squalens</name>
    <dbReference type="NCBI Taxonomy" id="114155"/>
    <lineage>
        <taxon>Eukaryota</taxon>
        <taxon>Fungi</taxon>
        <taxon>Dikarya</taxon>
        <taxon>Basidiomycota</taxon>
        <taxon>Agaricomycotina</taxon>
        <taxon>Agaricomycetes</taxon>
        <taxon>Polyporales</taxon>
        <taxon>Polyporaceae</taxon>
        <taxon>Dichomitus</taxon>
    </lineage>
</organism>
<name>A0A4Q9MZ58_9APHY</name>
<evidence type="ECO:0000256" key="1">
    <source>
        <dbReference type="RuleBase" id="RU000383"/>
    </source>
</evidence>
<dbReference type="InterPro" id="IPR036915">
    <property type="entry name" value="Cyclin-like_sf"/>
</dbReference>
<dbReference type="Proteomes" id="UP000292957">
    <property type="component" value="Unassembled WGS sequence"/>
</dbReference>
<dbReference type="FunFam" id="1.10.472.10:FF:000111">
    <property type="entry name" value="Unplaced genomic scaffold supercont1.6, whole genome shotgun sequence"/>
    <property type="match status" value="1"/>
</dbReference>
<dbReference type="CDD" id="cd20546">
    <property type="entry name" value="CYCLIN_SpCG1C_ScCTK2-like_rpt2"/>
    <property type="match status" value="1"/>
</dbReference>
<comment type="similarity">
    <text evidence="1">Belongs to the cyclin family.</text>
</comment>
<accession>A0A4Q9MZ58</accession>
<dbReference type="Gene3D" id="1.10.472.10">
    <property type="entry name" value="Cyclin-like"/>
    <property type="match status" value="2"/>
</dbReference>
<dbReference type="SMART" id="SM00385">
    <property type="entry name" value="CYCLIN"/>
    <property type="match status" value="2"/>
</dbReference>
<evidence type="ECO:0000259" key="3">
    <source>
        <dbReference type="SMART" id="SM00385"/>
    </source>
</evidence>
<gene>
    <name evidence="4" type="ORF">BD311DRAFT_751791</name>
</gene>
<dbReference type="GO" id="GO:0016538">
    <property type="term" value="F:cyclin-dependent protein serine/threonine kinase regulator activity"/>
    <property type="evidence" value="ECO:0007669"/>
    <property type="project" value="InterPro"/>
</dbReference>
<dbReference type="EMBL" id="ML143397">
    <property type="protein sequence ID" value="TBU31871.1"/>
    <property type="molecule type" value="Genomic_DNA"/>
</dbReference>
<dbReference type="OrthoDB" id="25002at2759"/>
<dbReference type="SUPFAM" id="SSF47954">
    <property type="entry name" value="Cyclin-like"/>
    <property type="match status" value="2"/>
</dbReference>
<keyword evidence="1" id="KW-0195">Cyclin</keyword>
<feature type="domain" description="Cyclin-like" evidence="3">
    <location>
        <begin position="55"/>
        <end position="162"/>
    </location>
</feature>
<sequence>MAIDYRGDPPSLIPANYFKYYLPYFTPQEVERLSEKQRGKLSVTQEEKARQQACGFIETVGSDIGFPRKTIATAQNLYHRFHLFFPRKDFAYHDVCLAALFVSCKIHDTLKKTRDVLVASYGARFPERAAKAKAMGGEIDIDPNVMEQDRQRLLAIERLVVETICFNFNARLPFPYVIKISRAFGATRKLAKLAYRLATDSFRTLVNLQYPPHVVALGCLYLAALLSSFERGTSPERPGHNTAHQIAATLSASGEWGRQFQAHIEDIEEIAHALIDLLIAAAQTPTANTSPRTPSSPSPHLSHSAGQQALPRPPPVPYKADQLIRLKIVMRETEHTPKNRESATRGEEDIMNFNKSDSTLLGRNDKTVRFMFGPPTMVDDA</sequence>
<dbReference type="InterPro" id="IPR043198">
    <property type="entry name" value="Cyclin/Ssn8"/>
</dbReference>
<dbReference type="InterPro" id="IPR013763">
    <property type="entry name" value="Cyclin-like_dom"/>
</dbReference>
<proteinExistence type="inferred from homology"/>